<feature type="region of interest" description="Disordered" evidence="1">
    <location>
        <begin position="540"/>
        <end position="619"/>
    </location>
</feature>
<dbReference type="EMBL" id="JAFCMP010000532">
    <property type="protein sequence ID" value="KAG5176843.1"/>
    <property type="molecule type" value="Genomic_DNA"/>
</dbReference>
<dbReference type="Proteomes" id="UP000664859">
    <property type="component" value="Unassembled WGS sequence"/>
</dbReference>
<proteinExistence type="predicted"/>
<feature type="compositionally biased region" description="Low complexity" evidence="1">
    <location>
        <begin position="565"/>
        <end position="575"/>
    </location>
</feature>
<evidence type="ECO:0000313" key="2">
    <source>
        <dbReference type="EMBL" id="KAG5176843.1"/>
    </source>
</evidence>
<comment type="caution">
    <text evidence="2">The sequence shown here is derived from an EMBL/GenBank/DDBJ whole genome shotgun (WGS) entry which is preliminary data.</text>
</comment>
<feature type="region of interest" description="Disordered" evidence="1">
    <location>
        <begin position="1"/>
        <end position="23"/>
    </location>
</feature>
<protein>
    <submittedName>
        <fullName evidence="2">Uncharacterized protein</fullName>
    </submittedName>
</protein>
<dbReference type="OrthoDB" id="430326at2759"/>
<feature type="compositionally biased region" description="Polar residues" evidence="1">
    <location>
        <begin position="551"/>
        <end position="560"/>
    </location>
</feature>
<organism evidence="2 3">
    <name type="scientific">Tribonema minus</name>
    <dbReference type="NCBI Taxonomy" id="303371"/>
    <lineage>
        <taxon>Eukaryota</taxon>
        <taxon>Sar</taxon>
        <taxon>Stramenopiles</taxon>
        <taxon>Ochrophyta</taxon>
        <taxon>PX clade</taxon>
        <taxon>Xanthophyceae</taxon>
        <taxon>Tribonematales</taxon>
        <taxon>Tribonemataceae</taxon>
        <taxon>Tribonema</taxon>
    </lineage>
</organism>
<evidence type="ECO:0000313" key="3">
    <source>
        <dbReference type="Proteomes" id="UP000664859"/>
    </source>
</evidence>
<keyword evidence="3" id="KW-1185">Reference proteome</keyword>
<gene>
    <name evidence="2" type="ORF">JKP88DRAFT_202810</name>
</gene>
<accession>A0A836C9I4</accession>
<reference evidence="2" key="1">
    <citation type="submission" date="2021-02" db="EMBL/GenBank/DDBJ databases">
        <title>First Annotated Genome of the Yellow-green Alga Tribonema minus.</title>
        <authorList>
            <person name="Mahan K.M."/>
        </authorList>
    </citation>
    <scope>NUCLEOTIDE SEQUENCE</scope>
    <source>
        <strain evidence="2">UTEX B ZZ1240</strain>
    </source>
</reference>
<name>A0A836C9I4_9STRA</name>
<feature type="compositionally biased region" description="Basic and acidic residues" evidence="1">
    <location>
        <begin position="589"/>
        <end position="603"/>
    </location>
</feature>
<sequence length="652" mass="66953">MVRRSSCKADSADDIEDPCEGDSPPLIVDGYNQTYIVRASDSDGASSTLREVLFRCGNWCYSGEVSFAGLGEGITLKDVPRAIPILQRQQGRLQFYCCASAVPPMSPFATPLQMMAEAQEFVAAELCGAHATAELEKWSRVFPWIDDEVGKGGGGAGGAGGGAGGGVSTYFELKAAAGDTMAGVALVASKTYTRGLVFITVYFEGSFYVVMQDGEGDQPLLDVRFPDISAHGQGLLIQTYAASAAPWQKLTLWHAVAPGGGGGGSGGGGGGGGSGGGAAPAATALGPSDMRSLASTNYIQTYVVMAPARGSGGGGGGAEARKYRDVLFRFGSWCYGGAIQLAPALSLADIPHVIPALRVQQARLDFAFDVAAVPARSPFARPLAHLERVLPAMEAEIAASESVLSDLLDTLSDMGLGDSVAGWFDGDAAQTFFEFAVAEGGGAGGEEEADVFRGVDLVASKCYTAQGVVLITIWFQGTFYVVLGDGGSEQPLLDSRFPDVSGRGRGYQIRATPTGRDDWPGLRKVSVWQTAAALQREMDARMAKAGAPPSSALSPRQQQRSSDEGSGPAAALALGAGFGRSGGAPAAAEEARAQPKARGGGDAEEREEGGKACGGGWGGGEGGGGTACADVHLAGGRWFAGSFSVAACRWCA</sequence>
<evidence type="ECO:0000256" key="1">
    <source>
        <dbReference type="SAM" id="MobiDB-lite"/>
    </source>
</evidence>
<dbReference type="AlphaFoldDB" id="A0A836C9I4"/>